<protein>
    <submittedName>
        <fullName evidence="1">318_t:CDS:1</fullName>
    </submittedName>
</protein>
<evidence type="ECO:0000313" key="2">
    <source>
        <dbReference type="Proteomes" id="UP000789525"/>
    </source>
</evidence>
<dbReference type="Proteomes" id="UP000789525">
    <property type="component" value="Unassembled WGS sequence"/>
</dbReference>
<sequence>MSPYKIQKSNQIQFFTYTNLAQVLNLTLVIPSSVVGEEVESFLFHSCGIIRHKNHEGQSSNKEVEDGEKEYNVTALKMLFPRVRFVTQHELKLWMKSRTRKPSIVHEFISIGGRKTQSVEVLSNNHQDFVAHEWSKKLDLHLFDNDSMKDHNYKKGVIFKKISLGSKSFLSKKSVKLVAQFLLDELKNSDADILLLAHDLTFKKFSKSFSIIENSNEYLSVEKIGGICNKMN</sequence>
<comment type="caution">
    <text evidence="1">The sequence shown here is derived from an EMBL/GenBank/DDBJ whole genome shotgun (WGS) entry which is preliminary data.</text>
</comment>
<gene>
    <name evidence="1" type="ORF">ACOLOM_LOCUS2406</name>
</gene>
<proteinExistence type="predicted"/>
<accession>A0ACA9KTC1</accession>
<name>A0ACA9KTC1_9GLOM</name>
<reference evidence="1" key="1">
    <citation type="submission" date="2021-06" db="EMBL/GenBank/DDBJ databases">
        <authorList>
            <person name="Kallberg Y."/>
            <person name="Tangrot J."/>
            <person name="Rosling A."/>
        </authorList>
    </citation>
    <scope>NUCLEOTIDE SEQUENCE</scope>
    <source>
        <strain evidence="1">CL356</strain>
    </source>
</reference>
<dbReference type="EMBL" id="CAJVPT010003090">
    <property type="protein sequence ID" value="CAG8491703.1"/>
    <property type="molecule type" value="Genomic_DNA"/>
</dbReference>
<organism evidence="1 2">
    <name type="scientific">Acaulospora colombiana</name>
    <dbReference type="NCBI Taxonomy" id="27376"/>
    <lineage>
        <taxon>Eukaryota</taxon>
        <taxon>Fungi</taxon>
        <taxon>Fungi incertae sedis</taxon>
        <taxon>Mucoromycota</taxon>
        <taxon>Glomeromycotina</taxon>
        <taxon>Glomeromycetes</taxon>
        <taxon>Diversisporales</taxon>
        <taxon>Acaulosporaceae</taxon>
        <taxon>Acaulospora</taxon>
    </lineage>
</organism>
<evidence type="ECO:0000313" key="1">
    <source>
        <dbReference type="EMBL" id="CAG8491703.1"/>
    </source>
</evidence>
<keyword evidence="2" id="KW-1185">Reference proteome</keyword>